<name>A0A0L6UC01_9BASI</name>
<protein>
    <submittedName>
        <fullName evidence="2">Uncharacterized protein</fullName>
    </submittedName>
</protein>
<organism evidence="2 3">
    <name type="scientific">Puccinia sorghi</name>
    <dbReference type="NCBI Taxonomy" id="27349"/>
    <lineage>
        <taxon>Eukaryota</taxon>
        <taxon>Fungi</taxon>
        <taxon>Dikarya</taxon>
        <taxon>Basidiomycota</taxon>
        <taxon>Pucciniomycotina</taxon>
        <taxon>Pucciniomycetes</taxon>
        <taxon>Pucciniales</taxon>
        <taxon>Pucciniaceae</taxon>
        <taxon>Puccinia</taxon>
    </lineage>
</organism>
<gene>
    <name evidence="2" type="ORF">VP01_7607g1</name>
</gene>
<dbReference type="OrthoDB" id="10628470at2759"/>
<dbReference type="EMBL" id="LAVV01013058">
    <property type="protein sequence ID" value="KNZ46046.1"/>
    <property type="molecule type" value="Genomic_DNA"/>
</dbReference>
<proteinExistence type="predicted"/>
<dbReference type="Proteomes" id="UP000037035">
    <property type="component" value="Unassembled WGS sequence"/>
</dbReference>
<feature type="compositionally biased region" description="Polar residues" evidence="1">
    <location>
        <begin position="112"/>
        <end position="125"/>
    </location>
</feature>
<sequence length="145" mass="17435">RNTFPGIKLDLKENSELINYYLSILKIRREEFIRNYQPSHWESLTSDEQNRIMKQKLLDRKTEKIDLLINIKNFLRYHRKRKRICREENMSNNNSTPAIDNRKSTIAPKDAFTTNRYNPENNQHQDNTDNKNKDLIDWGKLTSLP</sequence>
<dbReference type="VEuPathDB" id="FungiDB:VP01_7607g1"/>
<feature type="non-terminal residue" evidence="2">
    <location>
        <position position="1"/>
    </location>
</feature>
<accession>A0A0L6UC01</accession>
<evidence type="ECO:0000313" key="2">
    <source>
        <dbReference type="EMBL" id="KNZ46046.1"/>
    </source>
</evidence>
<keyword evidence="3" id="KW-1185">Reference proteome</keyword>
<evidence type="ECO:0000256" key="1">
    <source>
        <dbReference type="SAM" id="MobiDB-lite"/>
    </source>
</evidence>
<reference evidence="2 3" key="1">
    <citation type="submission" date="2015-08" db="EMBL/GenBank/DDBJ databases">
        <title>Next Generation Sequencing and Analysis of the Genome of Puccinia sorghi L Schw, the Causal Agent of Maize Common Rust.</title>
        <authorList>
            <person name="Rochi L."/>
            <person name="Burguener G."/>
            <person name="Darino M."/>
            <person name="Turjanski A."/>
            <person name="Kreff E."/>
            <person name="Dieguez M.J."/>
            <person name="Sacco F."/>
        </authorList>
    </citation>
    <scope>NUCLEOTIDE SEQUENCE [LARGE SCALE GENOMIC DNA]</scope>
    <source>
        <strain evidence="2 3">RO10H11247</strain>
    </source>
</reference>
<feature type="region of interest" description="Disordered" evidence="1">
    <location>
        <begin position="85"/>
        <end position="137"/>
    </location>
</feature>
<dbReference type="AlphaFoldDB" id="A0A0L6UC01"/>
<feature type="compositionally biased region" description="Basic and acidic residues" evidence="1">
    <location>
        <begin position="126"/>
        <end position="137"/>
    </location>
</feature>
<comment type="caution">
    <text evidence="2">The sequence shown here is derived from an EMBL/GenBank/DDBJ whole genome shotgun (WGS) entry which is preliminary data.</text>
</comment>
<evidence type="ECO:0000313" key="3">
    <source>
        <dbReference type="Proteomes" id="UP000037035"/>
    </source>
</evidence>